<dbReference type="InterPro" id="IPR046797">
    <property type="entry name" value="PDDEXK_12"/>
</dbReference>
<dbReference type="VEuPathDB" id="FungiDB:MMYC01_203929"/>
<protein>
    <recommendedName>
        <fullName evidence="1">PD-(D/E)XK nuclease-like domain-containing protein</fullName>
    </recommendedName>
</protein>
<comment type="caution">
    <text evidence="2">The sequence shown here is derived from an EMBL/GenBank/DDBJ whole genome shotgun (WGS) entry which is preliminary data.</text>
</comment>
<evidence type="ECO:0000313" key="2">
    <source>
        <dbReference type="EMBL" id="KXX75012.1"/>
    </source>
</evidence>
<dbReference type="Pfam" id="PF20516">
    <property type="entry name" value="PDDEXK_12"/>
    <property type="match status" value="1"/>
</dbReference>
<gene>
    <name evidence="3" type="ORF">MMYC01_203929</name>
    <name evidence="2" type="ORF">MMYC01_209161</name>
</gene>
<sequence>MTPNPRTLRDTVKATGSAQALQLFDNIWRVMQGEGYLPRELKGILKEELMVNDLRFAPIDRVVVTSQKERDDACQLFLSLGADEGRMLGLLTLYSELNAIRDIAATTIRFINTPGPKVTSNDHIHGPILRLAVSSTPHVGAENITQATIAKAFVPAARGELETLSGKMIDYALLLRPEKHLAVRVANFVDGFEGPRTFNQSTHGVLCYEPMGLLIETKVDNRRRAEGKAQLGIWLAAWYGRVARFAPLPSANADTPMNLPFLPVLLLVCEKWELYFAFDRDGEFEVCGPLEIGSTVTVDGSYHLLEVLRLLAGWVAGEFRGWVERCVA</sequence>
<dbReference type="VEuPathDB" id="FungiDB:MMYC01_209161"/>
<evidence type="ECO:0000259" key="1">
    <source>
        <dbReference type="Pfam" id="PF20516"/>
    </source>
</evidence>
<reference evidence="2" key="1">
    <citation type="submission" date="2015-06" db="EMBL/GenBank/DDBJ databases">
        <authorList>
            <person name="Hoefler B.C."/>
            <person name="Straight P.D."/>
        </authorList>
    </citation>
    <scope>NUCLEOTIDE SEQUENCE [LARGE SCALE GENOMIC DNA]</scope>
    <source>
        <strain evidence="2">Mm55</strain>
    </source>
</reference>
<name>A0A175VUQ1_9PEZI</name>
<accession>A0A175VUQ1</accession>
<dbReference type="Proteomes" id="UP000078237">
    <property type="component" value="Unassembled WGS sequence"/>
</dbReference>
<evidence type="ECO:0000313" key="4">
    <source>
        <dbReference type="Proteomes" id="UP000078237"/>
    </source>
</evidence>
<keyword evidence="4" id="KW-1185">Reference proteome</keyword>
<reference evidence="2 4" key="3">
    <citation type="submission" date="2016-01" db="EMBL/GenBank/DDBJ databases">
        <title>Madurella mycetomatis genome sequencing.</title>
        <authorList>
            <person name="Van De Sande W."/>
        </authorList>
    </citation>
    <scope>NUCLEOTIDE SEQUENCE [LARGE SCALE GENOMIC DNA]</scope>
    <source>
        <strain evidence="4">mm55</strain>
        <strain evidence="2">Mm55</strain>
    </source>
</reference>
<feature type="domain" description="PD-(D/E)XK nuclease-like" evidence="1">
    <location>
        <begin position="79"/>
        <end position="320"/>
    </location>
</feature>
<dbReference type="EMBL" id="LCTW02000051">
    <property type="protein sequence ID" value="KXX80755.1"/>
    <property type="molecule type" value="Genomic_DNA"/>
</dbReference>
<proteinExistence type="predicted"/>
<dbReference type="EMBL" id="LCTW02000301">
    <property type="protein sequence ID" value="KXX75012.1"/>
    <property type="molecule type" value="Genomic_DNA"/>
</dbReference>
<organism evidence="2 4">
    <name type="scientific">Madurella mycetomatis</name>
    <dbReference type="NCBI Taxonomy" id="100816"/>
    <lineage>
        <taxon>Eukaryota</taxon>
        <taxon>Fungi</taxon>
        <taxon>Dikarya</taxon>
        <taxon>Ascomycota</taxon>
        <taxon>Pezizomycotina</taxon>
        <taxon>Sordariomycetes</taxon>
        <taxon>Sordariomycetidae</taxon>
        <taxon>Sordariales</taxon>
        <taxon>Sordariales incertae sedis</taxon>
        <taxon>Madurella</taxon>
    </lineage>
</organism>
<evidence type="ECO:0000313" key="3">
    <source>
        <dbReference type="EMBL" id="KXX80755.1"/>
    </source>
</evidence>
<dbReference type="AlphaFoldDB" id="A0A175VUQ1"/>
<dbReference type="STRING" id="100816.A0A175VUQ1"/>
<reference evidence="4" key="2">
    <citation type="submission" date="2015-06" db="EMBL/GenBank/DDBJ databases">
        <authorList>
            <person name="van de Sande W.W.J."/>
        </authorList>
    </citation>
    <scope>NUCLEOTIDE SEQUENCE [LARGE SCALE GENOMIC DNA]</scope>
    <source>
        <strain evidence="4">mm55</strain>
    </source>
</reference>
<dbReference type="OrthoDB" id="4161186at2759"/>